<comment type="caution">
    <text evidence="2">The sequence shown here is derived from an EMBL/GenBank/DDBJ whole genome shotgun (WGS) entry which is preliminary data.</text>
</comment>
<protein>
    <submittedName>
        <fullName evidence="2">Uncharacterized protein</fullName>
    </submittedName>
</protein>
<keyword evidence="1" id="KW-0472">Membrane</keyword>
<dbReference type="Proteomes" id="UP000321328">
    <property type="component" value="Unassembled WGS sequence"/>
</dbReference>
<keyword evidence="1" id="KW-0812">Transmembrane</keyword>
<sequence length="106" mass="10674">MGTVFGIVATLVALIGLLAALGHLGYLAMLNGSAKKRGLAGGATIDYVNSRWKVAGITAAVALLGLLLTSGGFAPDVLGLVLGGGAGLAAKQALDSTRREFRRQLP</sequence>
<feature type="transmembrane region" description="Helical" evidence="1">
    <location>
        <begin position="6"/>
        <end position="31"/>
    </location>
</feature>
<evidence type="ECO:0000313" key="2">
    <source>
        <dbReference type="EMBL" id="GEL16212.1"/>
    </source>
</evidence>
<organism evidence="2 3">
    <name type="scientific">Pseudonocardia asaccharolytica DSM 44247 = NBRC 16224</name>
    <dbReference type="NCBI Taxonomy" id="1123024"/>
    <lineage>
        <taxon>Bacteria</taxon>
        <taxon>Bacillati</taxon>
        <taxon>Actinomycetota</taxon>
        <taxon>Actinomycetes</taxon>
        <taxon>Pseudonocardiales</taxon>
        <taxon>Pseudonocardiaceae</taxon>
        <taxon>Pseudonocardia</taxon>
    </lineage>
</organism>
<dbReference type="RefSeq" id="WP_028929236.1">
    <property type="nucleotide sequence ID" value="NZ_AUII01000003.1"/>
</dbReference>
<proteinExistence type="predicted"/>
<dbReference type="AlphaFoldDB" id="A0A511CUF6"/>
<gene>
    <name evidence="2" type="ORF">PA7_00490</name>
</gene>
<name>A0A511CUF6_9PSEU</name>
<evidence type="ECO:0000256" key="1">
    <source>
        <dbReference type="SAM" id="Phobius"/>
    </source>
</evidence>
<feature type="transmembrane region" description="Helical" evidence="1">
    <location>
        <begin position="52"/>
        <end position="71"/>
    </location>
</feature>
<keyword evidence="3" id="KW-1185">Reference proteome</keyword>
<dbReference type="STRING" id="1123024.GCA_000423625_01142"/>
<keyword evidence="1" id="KW-1133">Transmembrane helix</keyword>
<evidence type="ECO:0000313" key="3">
    <source>
        <dbReference type="Proteomes" id="UP000321328"/>
    </source>
</evidence>
<dbReference type="EMBL" id="BJVI01000001">
    <property type="protein sequence ID" value="GEL16212.1"/>
    <property type="molecule type" value="Genomic_DNA"/>
</dbReference>
<accession>A0A511CUF6</accession>
<reference evidence="2 3" key="1">
    <citation type="submission" date="2019-07" db="EMBL/GenBank/DDBJ databases">
        <title>Whole genome shotgun sequence of Pseudonocardia asaccharolytica NBRC 16224.</title>
        <authorList>
            <person name="Hosoyama A."/>
            <person name="Uohara A."/>
            <person name="Ohji S."/>
            <person name="Ichikawa N."/>
        </authorList>
    </citation>
    <scope>NUCLEOTIDE SEQUENCE [LARGE SCALE GENOMIC DNA]</scope>
    <source>
        <strain evidence="2 3">NBRC 16224</strain>
    </source>
</reference>